<dbReference type="Gene3D" id="3.90.550.10">
    <property type="entry name" value="Spore Coat Polysaccharide Biosynthesis Protein SpsA, Chain A"/>
    <property type="match status" value="1"/>
</dbReference>
<organism evidence="2 3">
    <name type="scientific">Flexivirga endophytica</name>
    <dbReference type="NCBI Taxonomy" id="1849103"/>
    <lineage>
        <taxon>Bacteria</taxon>
        <taxon>Bacillati</taxon>
        <taxon>Actinomycetota</taxon>
        <taxon>Actinomycetes</taxon>
        <taxon>Micrococcales</taxon>
        <taxon>Dermacoccaceae</taxon>
        <taxon>Flexivirga</taxon>
    </lineage>
</organism>
<dbReference type="Pfam" id="PF00483">
    <property type="entry name" value="NTP_transferase"/>
    <property type="match status" value="1"/>
</dbReference>
<comment type="caution">
    <text evidence="2">The sequence shown here is derived from an EMBL/GenBank/DDBJ whole genome shotgun (WGS) entry which is preliminary data.</text>
</comment>
<evidence type="ECO:0000313" key="3">
    <source>
        <dbReference type="Proteomes" id="UP000636793"/>
    </source>
</evidence>
<feature type="domain" description="Nucleotidyl transferase" evidence="1">
    <location>
        <begin position="5"/>
        <end position="227"/>
    </location>
</feature>
<name>A0A916T6G5_9MICO</name>
<dbReference type="PANTHER" id="PTHR22572">
    <property type="entry name" value="SUGAR-1-PHOSPHATE GUANYL TRANSFERASE"/>
    <property type="match status" value="1"/>
</dbReference>
<dbReference type="Gene3D" id="2.160.10.10">
    <property type="entry name" value="Hexapeptide repeat proteins"/>
    <property type="match status" value="1"/>
</dbReference>
<evidence type="ECO:0000313" key="2">
    <source>
        <dbReference type="EMBL" id="GGB33500.1"/>
    </source>
</evidence>
<keyword evidence="2" id="KW-0808">Transferase</keyword>
<dbReference type="AlphaFoldDB" id="A0A916T6G5"/>
<dbReference type="RefSeq" id="WP_188837391.1">
    <property type="nucleotide sequence ID" value="NZ_BMHI01000004.1"/>
</dbReference>
<dbReference type="SUPFAM" id="SSF51161">
    <property type="entry name" value="Trimeric LpxA-like enzymes"/>
    <property type="match status" value="1"/>
</dbReference>
<proteinExistence type="predicted"/>
<dbReference type="SUPFAM" id="SSF53448">
    <property type="entry name" value="Nucleotide-diphospho-sugar transferases"/>
    <property type="match status" value="1"/>
</dbReference>
<dbReference type="Proteomes" id="UP000636793">
    <property type="component" value="Unassembled WGS sequence"/>
</dbReference>
<gene>
    <name evidence="2" type="ORF">GCM10011492_25150</name>
</gene>
<protein>
    <submittedName>
        <fullName evidence="2">Sugar-phosphate nucleotidyl transferase</fullName>
    </submittedName>
</protein>
<dbReference type="GO" id="GO:0016740">
    <property type="term" value="F:transferase activity"/>
    <property type="evidence" value="ECO:0007669"/>
    <property type="project" value="UniProtKB-KW"/>
</dbReference>
<dbReference type="InterPro" id="IPR011004">
    <property type="entry name" value="Trimer_LpxA-like_sf"/>
</dbReference>
<dbReference type="InterPro" id="IPR050486">
    <property type="entry name" value="Mannose-1P_guanyltransferase"/>
</dbReference>
<accession>A0A916T6G5</accession>
<reference evidence="2" key="1">
    <citation type="journal article" date="2014" name="Int. J. Syst. Evol. Microbiol.">
        <title>Complete genome sequence of Corynebacterium casei LMG S-19264T (=DSM 44701T), isolated from a smear-ripened cheese.</title>
        <authorList>
            <consortium name="US DOE Joint Genome Institute (JGI-PGF)"/>
            <person name="Walter F."/>
            <person name="Albersmeier A."/>
            <person name="Kalinowski J."/>
            <person name="Ruckert C."/>
        </authorList>
    </citation>
    <scope>NUCLEOTIDE SEQUENCE</scope>
    <source>
        <strain evidence="2">CGMCC 1.15085</strain>
    </source>
</reference>
<dbReference type="EMBL" id="BMHI01000004">
    <property type="protein sequence ID" value="GGB33500.1"/>
    <property type="molecule type" value="Genomic_DNA"/>
</dbReference>
<reference evidence="2" key="2">
    <citation type="submission" date="2020-09" db="EMBL/GenBank/DDBJ databases">
        <authorList>
            <person name="Sun Q."/>
            <person name="Zhou Y."/>
        </authorList>
    </citation>
    <scope>NUCLEOTIDE SEQUENCE</scope>
    <source>
        <strain evidence="2">CGMCC 1.15085</strain>
    </source>
</reference>
<evidence type="ECO:0000259" key="1">
    <source>
        <dbReference type="Pfam" id="PF00483"/>
    </source>
</evidence>
<keyword evidence="3" id="KW-1185">Reference proteome</keyword>
<dbReference type="InterPro" id="IPR005835">
    <property type="entry name" value="NTP_transferase_dom"/>
</dbReference>
<sequence length="322" mass="33190">MTLAGIVLAGGAGSRMRPLTDDCPKPLLPLGPEPLIGYQLRRLAAAGVRDVVISTGYLAGHFDAVLGEGARWGLRLRHCVEDEPLGTGGALRASIEHLPDADRVVVLNGDLLSSHDLSGQLAAARSAQVCLHVRRVPDVAPYGQVTCDDDRRVRGFAEKSGTGPGLANAGTYVVDADLLRSLPVGRSSWERDVLPTLIADGVVVHAWTGDGYFRDVGSPAAYRLASVDAVTGGLPGAIVDHHDVYVAPEAYVDPAARLTGGCSVHAGAAVDAGAVLEGSVVLPGARVGADVRLIRCVVAAGARVTGGTDWADAVLTAQPTGQ</sequence>
<dbReference type="InterPro" id="IPR029044">
    <property type="entry name" value="Nucleotide-diphossugar_trans"/>
</dbReference>